<reference evidence="1 2" key="1">
    <citation type="submission" date="2018-03" db="EMBL/GenBank/DDBJ databases">
        <title>Genomic Encyclopedia of Type Strains, Phase III (KMG-III): the genomes of soil and plant-associated and newly described type strains.</title>
        <authorList>
            <person name="Whitman W."/>
        </authorList>
    </citation>
    <scope>NUCLEOTIDE SEQUENCE [LARGE SCALE GENOMIC DNA]</scope>
    <source>
        <strain evidence="1 2">CGMCC 4.7104</strain>
    </source>
</reference>
<gene>
    <name evidence="1" type="ORF">B0I32_1735</name>
</gene>
<name>A0A2T0LHN9_9ACTN</name>
<protein>
    <recommendedName>
        <fullName evidence="3">Site-specific recombinase XerD</fullName>
    </recommendedName>
</protein>
<dbReference type="SUPFAM" id="SSF56349">
    <property type="entry name" value="DNA breaking-rejoining enzymes"/>
    <property type="match status" value="1"/>
</dbReference>
<comment type="caution">
    <text evidence="1">The sequence shown here is derived from an EMBL/GenBank/DDBJ whole genome shotgun (WGS) entry which is preliminary data.</text>
</comment>
<accession>A0A2T0LHN9</accession>
<dbReference type="EMBL" id="PVNG01000073">
    <property type="protein sequence ID" value="PRX41758.1"/>
    <property type="molecule type" value="Genomic_DNA"/>
</dbReference>
<proteinExistence type="predicted"/>
<dbReference type="AlphaFoldDB" id="A0A2T0LHN9"/>
<evidence type="ECO:0000313" key="2">
    <source>
        <dbReference type="Proteomes" id="UP000238312"/>
    </source>
</evidence>
<dbReference type="Proteomes" id="UP000238312">
    <property type="component" value="Unassembled WGS sequence"/>
</dbReference>
<dbReference type="InterPro" id="IPR011010">
    <property type="entry name" value="DNA_brk_join_enz"/>
</dbReference>
<keyword evidence="2" id="KW-1185">Reference proteome</keyword>
<evidence type="ECO:0008006" key="3">
    <source>
        <dbReference type="Google" id="ProtNLM"/>
    </source>
</evidence>
<evidence type="ECO:0000313" key="1">
    <source>
        <dbReference type="EMBL" id="PRX41758.1"/>
    </source>
</evidence>
<sequence>MAPLITVLTGMRRPNSGVTWIRTNPKIVTLLRALGDGTLLLNHAALDALPQSQTVEYIRELLVAHGILPFRDRYVAGYERWLAIKLASIESTEQRKIVEQFGRWHHLRRLRAQAARAPVTQNAFLHAKQSTAITTAFLRWLHERVLHVHACTQHDVDAWLSAGPSTRQKADDFLGWAVRQRLIKGITIPGRHYLGHPHIGEDHRVDLLRMLLLHETMPADHRIAGYLILLFGQPVQRIARMRIEHVKVIGELVELRPGRVWIPVPEPFATLLRTYLGDRPHMNTAANPNSPWLFPGGMLGQPITPQMITDRLKREGIPPLAARSGTWLQLIREAPPAVLTQALGIHPITAMRYAKLAGADFLSYPRPRVSSSIDVDG</sequence>
<organism evidence="1 2">
    <name type="scientific">Nonomuraea fuscirosea</name>
    <dbReference type="NCBI Taxonomy" id="1291556"/>
    <lineage>
        <taxon>Bacteria</taxon>
        <taxon>Bacillati</taxon>
        <taxon>Actinomycetota</taxon>
        <taxon>Actinomycetes</taxon>
        <taxon>Streptosporangiales</taxon>
        <taxon>Streptosporangiaceae</taxon>
        <taxon>Nonomuraea</taxon>
    </lineage>
</organism>
<dbReference type="GO" id="GO:0003677">
    <property type="term" value="F:DNA binding"/>
    <property type="evidence" value="ECO:0007669"/>
    <property type="project" value="InterPro"/>
</dbReference>